<evidence type="ECO:0000256" key="1">
    <source>
        <dbReference type="SAM" id="SignalP"/>
    </source>
</evidence>
<protein>
    <submittedName>
        <fullName evidence="2">Uncharacterized protein</fullName>
    </submittedName>
</protein>
<name>A0A316U9A1_9BASI</name>
<dbReference type="AlphaFoldDB" id="A0A316U9A1"/>
<keyword evidence="1" id="KW-0732">Signal</keyword>
<feature type="signal peptide" evidence="1">
    <location>
        <begin position="1"/>
        <end position="19"/>
    </location>
</feature>
<sequence>MLANAFATVLAASALLTSAAPVSRDVLEAKDVGVLTCTTFFTGPLQYNVGGDYGYLSFTGPKNEDGLPILHSTRANGDKVPAHDFTMKNCTSNKAKSFTGSIQGGEVARGHIELTSSPGKCITRSTIPGKKHSEFVLDDCSYSDDSSQLFQSFALGPKGYGEYLGHEDSNSPYWQVSLSSQKYKDVLAKIVDTNNIINNLNFYFPTYVPGSKVKTRDVEASEVEAREVDSEDVEARDVEERDVGVLTCTTHFAGYLQYNLNGLYANISFTGPKTEDGLPILHTARANGDEVPGHDFTFKTCVSNKAQSFMGPAPAGSSGPGHFELSSTPGKCITRHAMEGKKHSNFVLEDCSYSDDSSQLLQSFALSAKGYAEFLGYRSGEKQDWRLTVSSQEYKDILAEHVVTNNIVGNIDLYFPDYYTPSGTKGKRDLEA</sequence>
<feature type="chain" id="PRO_5016399305" evidence="1">
    <location>
        <begin position="20"/>
        <end position="432"/>
    </location>
</feature>
<evidence type="ECO:0000313" key="2">
    <source>
        <dbReference type="EMBL" id="PWN21796.1"/>
    </source>
</evidence>
<proteinExistence type="predicted"/>
<dbReference type="RefSeq" id="XP_025348956.1">
    <property type="nucleotide sequence ID" value="XM_025489384.1"/>
</dbReference>
<gene>
    <name evidence="2" type="ORF">BCV69DRAFT_155687</name>
</gene>
<dbReference type="OrthoDB" id="2541451at2759"/>
<keyword evidence="3" id="KW-1185">Reference proteome</keyword>
<evidence type="ECO:0000313" key="3">
    <source>
        <dbReference type="Proteomes" id="UP000245942"/>
    </source>
</evidence>
<organism evidence="2 3">
    <name type="scientific">Pseudomicrostroma glucosiphilum</name>
    <dbReference type="NCBI Taxonomy" id="1684307"/>
    <lineage>
        <taxon>Eukaryota</taxon>
        <taxon>Fungi</taxon>
        <taxon>Dikarya</taxon>
        <taxon>Basidiomycota</taxon>
        <taxon>Ustilaginomycotina</taxon>
        <taxon>Exobasidiomycetes</taxon>
        <taxon>Microstromatales</taxon>
        <taxon>Microstromatales incertae sedis</taxon>
        <taxon>Pseudomicrostroma</taxon>
    </lineage>
</organism>
<accession>A0A316U9A1</accession>
<dbReference type="Proteomes" id="UP000245942">
    <property type="component" value="Unassembled WGS sequence"/>
</dbReference>
<dbReference type="GeneID" id="37011118"/>
<dbReference type="EMBL" id="KZ819324">
    <property type="protein sequence ID" value="PWN21796.1"/>
    <property type="molecule type" value="Genomic_DNA"/>
</dbReference>
<reference evidence="2 3" key="1">
    <citation type="journal article" date="2018" name="Mol. Biol. Evol.">
        <title>Broad Genomic Sampling Reveals a Smut Pathogenic Ancestry of the Fungal Clade Ustilaginomycotina.</title>
        <authorList>
            <person name="Kijpornyongpan T."/>
            <person name="Mondo S.J."/>
            <person name="Barry K."/>
            <person name="Sandor L."/>
            <person name="Lee J."/>
            <person name="Lipzen A."/>
            <person name="Pangilinan J."/>
            <person name="LaButti K."/>
            <person name="Hainaut M."/>
            <person name="Henrissat B."/>
            <person name="Grigoriev I.V."/>
            <person name="Spatafora J.W."/>
            <person name="Aime M.C."/>
        </authorList>
    </citation>
    <scope>NUCLEOTIDE SEQUENCE [LARGE SCALE GENOMIC DNA]</scope>
    <source>
        <strain evidence="2 3">MCA 4718</strain>
    </source>
</reference>